<feature type="compositionally biased region" description="Basic and acidic residues" evidence="1">
    <location>
        <begin position="51"/>
        <end position="72"/>
    </location>
</feature>
<evidence type="ECO:0000313" key="2">
    <source>
        <dbReference type="EMBL" id="CAD1820196.1"/>
    </source>
</evidence>
<accession>A0A6V7NPJ2</accession>
<proteinExistence type="predicted"/>
<feature type="compositionally biased region" description="Basic residues" evidence="1">
    <location>
        <begin position="227"/>
        <end position="260"/>
    </location>
</feature>
<gene>
    <name evidence="2" type="ORF">CB5_LOCUS3407</name>
</gene>
<evidence type="ECO:0000256" key="1">
    <source>
        <dbReference type="SAM" id="MobiDB-lite"/>
    </source>
</evidence>
<name>A0A6V7NPJ2_ANACO</name>
<feature type="compositionally biased region" description="Low complexity" evidence="1">
    <location>
        <begin position="178"/>
        <end position="188"/>
    </location>
</feature>
<protein>
    <submittedName>
        <fullName evidence="2">Uncharacterized protein</fullName>
    </submittedName>
</protein>
<organism evidence="2">
    <name type="scientific">Ananas comosus var. bracteatus</name>
    <name type="common">red pineapple</name>
    <dbReference type="NCBI Taxonomy" id="296719"/>
    <lineage>
        <taxon>Eukaryota</taxon>
        <taxon>Viridiplantae</taxon>
        <taxon>Streptophyta</taxon>
        <taxon>Embryophyta</taxon>
        <taxon>Tracheophyta</taxon>
        <taxon>Spermatophyta</taxon>
        <taxon>Magnoliopsida</taxon>
        <taxon>Liliopsida</taxon>
        <taxon>Poales</taxon>
        <taxon>Bromeliaceae</taxon>
        <taxon>Bromelioideae</taxon>
        <taxon>Ananas</taxon>
    </lineage>
</organism>
<sequence>MPIRLESAAVGTRELDDDDADAEDVVVGVDGGGGAEAGPEREGQGGRLGGRRAERRDRRGCEAPGPEKRRGGDIGVAEEGEEQQRIVGVSGVRVLDGRHQPLLLPPPQLLSADELFADGVLLPLHLLHPNPSPNPKAPQPQPQPQPDKLGPADIAAPPSSGSKRWRDIFRVAARRGPTTRSAAATAKPAAPPPPPPRSGSTYGPSRGAAPPGTAPPPPRAPAPRLPLRPRRAARRAARRARAATRAASRRRPRRRGRRGAGPRAPGAPVGSTSAGRARSGKYAAPGRVPSRGIRSPPAVGAPAPGPGRGAGAEAEREHVHRVPKPRELPRRCRG</sequence>
<feature type="compositionally biased region" description="Acidic residues" evidence="1">
    <location>
        <begin position="15"/>
        <end position="24"/>
    </location>
</feature>
<feature type="compositionally biased region" description="Pro residues" evidence="1">
    <location>
        <begin position="212"/>
        <end position="226"/>
    </location>
</feature>
<feature type="region of interest" description="Disordered" evidence="1">
    <location>
        <begin position="124"/>
        <end position="334"/>
    </location>
</feature>
<dbReference type="PANTHER" id="PTHR35132">
    <property type="entry name" value="SERINE/ARGININE REPETITIVE MATRIX-LIKE PROTEIN"/>
    <property type="match status" value="1"/>
</dbReference>
<dbReference type="EMBL" id="LR862140">
    <property type="protein sequence ID" value="CAD1820196.1"/>
    <property type="molecule type" value="Genomic_DNA"/>
</dbReference>
<dbReference type="PANTHER" id="PTHR35132:SF1">
    <property type="entry name" value="SERINE_ARGININE REPETITIVE MATRIX-LIKE PROTEIN"/>
    <property type="match status" value="1"/>
</dbReference>
<feature type="compositionally biased region" description="Pro residues" evidence="1">
    <location>
        <begin position="130"/>
        <end position="145"/>
    </location>
</feature>
<feature type="compositionally biased region" description="Low complexity" evidence="1">
    <location>
        <begin position="198"/>
        <end position="211"/>
    </location>
</feature>
<feature type="region of interest" description="Disordered" evidence="1">
    <location>
        <begin position="1"/>
        <end position="83"/>
    </location>
</feature>
<dbReference type="AlphaFoldDB" id="A0A6V7NPJ2"/>
<feature type="compositionally biased region" description="Basic and acidic residues" evidence="1">
    <location>
        <begin position="313"/>
        <end position="334"/>
    </location>
</feature>
<reference evidence="2" key="1">
    <citation type="submission" date="2020-07" db="EMBL/GenBank/DDBJ databases">
        <authorList>
            <person name="Lin J."/>
        </authorList>
    </citation>
    <scope>NUCLEOTIDE SEQUENCE</scope>
</reference>